<proteinExistence type="predicted"/>
<sequence length="77" mass="8823">MQESIHTVCKYVNQLLPGCLLSYLRGSLEAQRDRGARRRRGEREDFNVNMCACSLASLGARRETEERRMLNVFCSGI</sequence>
<dbReference type="EMBL" id="CM043793">
    <property type="protein sequence ID" value="KAI4820935.1"/>
    <property type="molecule type" value="Genomic_DNA"/>
</dbReference>
<evidence type="ECO:0000313" key="1">
    <source>
        <dbReference type="EMBL" id="KAI4820935.1"/>
    </source>
</evidence>
<evidence type="ECO:0000313" key="2">
    <source>
        <dbReference type="Proteomes" id="UP001057452"/>
    </source>
</evidence>
<dbReference type="Proteomes" id="UP001057452">
    <property type="component" value="Chromosome 9"/>
</dbReference>
<protein>
    <submittedName>
        <fullName evidence="1">Uncharacterized protein</fullName>
    </submittedName>
</protein>
<organism evidence="1 2">
    <name type="scientific">Chaenocephalus aceratus</name>
    <name type="common">Blackfin icefish</name>
    <name type="synonym">Chaenichthys aceratus</name>
    <dbReference type="NCBI Taxonomy" id="36190"/>
    <lineage>
        <taxon>Eukaryota</taxon>
        <taxon>Metazoa</taxon>
        <taxon>Chordata</taxon>
        <taxon>Craniata</taxon>
        <taxon>Vertebrata</taxon>
        <taxon>Euteleostomi</taxon>
        <taxon>Actinopterygii</taxon>
        <taxon>Neopterygii</taxon>
        <taxon>Teleostei</taxon>
        <taxon>Neoteleostei</taxon>
        <taxon>Acanthomorphata</taxon>
        <taxon>Eupercaria</taxon>
        <taxon>Perciformes</taxon>
        <taxon>Notothenioidei</taxon>
        <taxon>Channichthyidae</taxon>
        <taxon>Chaenocephalus</taxon>
    </lineage>
</organism>
<name>A0ACB9X364_CHAAC</name>
<keyword evidence="2" id="KW-1185">Reference proteome</keyword>
<accession>A0ACB9X364</accession>
<gene>
    <name evidence="1" type="ORF">KUCAC02_028893</name>
</gene>
<comment type="caution">
    <text evidence="1">The sequence shown here is derived from an EMBL/GenBank/DDBJ whole genome shotgun (WGS) entry which is preliminary data.</text>
</comment>
<reference evidence="1" key="1">
    <citation type="submission" date="2022-05" db="EMBL/GenBank/DDBJ databases">
        <title>Chromosome-level genome of Chaenocephalus aceratus.</title>
        <authorList>
            <person name="Park H."/>
        </authorList>
    </citation>
    <scope>NUCLEOTIDE SEQUENCE</scope>
    <source>
        <strain evidence="1">KU_202001</strain>
    </source>
</reference>